<protein>
    <recommendedName>
        <fullName evidence="9">UDP-galactose transporter homolog 1</fullName>
    </recommendedName>
</protein>
<dbReference type="GO" id="GO:0005789">
    <property type="term" value="C:endoplasmic reticulum membrane"/>
    <property type="evidence" value="ECO:0007669"/>
    <property type="project" value="UniProtKB-SubCell"/>
</dbReference>
<evidence type="ECO:0000256" key="10">
    <source>
        <dbReference type="SAM" id="Phobius"/>
    </source>
</evidence>
<reference evidence="11 12" key="1">
    <citation type="submission" date="2016-10" db="EMBL/GenBank/DDBJ databases">
        <title>The genome of Paramicrosporidium saccamoebae is the missing link in understanding Cryptomycota and Microsporidia evolution.</title>
        <authorList>
            <person name="Quandt C.A."/>
            <person name="Beaudet D."/>
            <person name="Corsaro D."/>
            <person name="Michel R."/>
            <person name="Corradi N."/>
            <person name="James T."/>
        </authorList>
    </citation>
    <scope>NUCLEOTIDE SEQUENCE [LARGE SCALE GENOMIC DNA]</scope>
    <source>
        <strain evidence="11 12">KSL3</strain>
    </source>
</reference>
<dbReference type="GO" id="GO:0000139">
    <property type="term" value="C:Golgi membrane"/>
    <property type="evidence" value="ECO:0007669"/>
    <property type="project" value="TreeGrafter"/>
</dbReference>
<feature type="transmembrane region" description="Helical" evidence="10">
    <location>
        <begin position="240"/>
        <end position="258"/>
    </location>
</feature>
<feature type="transmembrane region" description="Helical" evidence="10">
    <location>
        <begin position="164"/>
        <end position="180"/>
    </location>
</feature>
<evidence type="ECO:0000256" key="5">
    <source>
        <dbReference type="ARBA" id="ARBA00022692"/>
    </source>
</evidence>
<evidence type="ECO:0000256" key="8">
    <source>
        <dbReference type="ARBA" id="ARBA00023136"/>
    </source>
</evidence>
<feature type="transmembrane region" description="Helical" evidence="10">
    <location>
        <begin position="291"/>
        <end position="310"/>
    </location>
</feature>
<organism evidence="11 12">
    <name type="scientific">Paramicrosporidium saccamoebae</name>
    <dbReference type="NCBI Taxonomy" id="1246581"/>
    <lineage>
        <taxon>Eukaryota</taxon>
        <taxon>Fungi</taxon>
        <taxon>Fungi incertae sedis</taxon>
        <taxon>Cryptomycota</taxon>
        <taxon>Cryptomycota incertae sedis</taxon>
        <taxon>Paramicrosporidium</taxon>
    </lineage>
</organism>
<comment type="similarity">
    <text evidence="2">Belongs to the nucleotide-sugar transporter family. SLC35B subfamily.</text>
</comment>
<keyword evidence="5 10" id="KW-0812">Transmembrane</keyword>
<comment type="caution">
    <text evidence="11">The sequence shown here is derived from an EMBL/GenBank/DDBJ whole genome shotgun (WGS) entry which is preliminary data.</text>
</comment>
<dbReference type="Proteomes" id="UP000240830">
    <property type="component" value="Unassembled WGS sequence"/>
</dbReference>
<dbReference type="GO" id="GO:0120112">
    <property type="term" value="P:UDP-glucose transmembrane transport into endoplasmic reticulum"/>
    <property type="evidence" value="ECO:0007669"/>
    <property type="project" value="EnsemblFungi"/>
</dbReference>
<evidence type="ECO:0000313" key="11">
    <source>
        <dbReference type="EMBL" id="PJF16520.1"/>
    </source>
</evidence>
<dbReference type="PANTHER" id="PTHR10778:SF10">
    <property type="entry name" value="SOLUTE CARRIER FAMILY 35 MEMBER B1"/>
    <property type="match status" value="1"/>
</dbReference>
<keyword evidence="8 10" id="KW-0472">Membrane</keyword>
<keyword evidence="6" id="KW-0256">Endoplasmic reticulum</keyword>
<evidence type="ECO:0000256" key="3">
    <source>
        <dbReference type="ARBA" id="ARBA00022448"/>
    </source>
</evidence>
<dbReference type="GO" id="GO:0005459">
    <property type="term" value="F:UDP-galactose transmembrane transporter activity"/>
    <property type="evidence" value="ECO:0007669"/>
    <property type="project" value="EnsemblFungi"/>
</dbReference>
<feature type="transmembrane region" description="Helical" evidence="10">
    <location>
        <begin position="133"/>
        <end position="152"/>
    </location>
</feature>
<evidence type="ECO:0000256" key="2">
    <source>
        <dbReference type="ARBA" id="ARBA00010694"/>
    </source>
</evidence>
<dbReference type="STRING" id="1246581.A0A2H9TG07"/>
<keyword evidence="7 10" id="KW-1133">Transmembrane helix</keyword>
<evidence type="ECO:0000256" key="1">
    <source>
        <dbReference type="ARBA" id="ARBA00004477"/>
    </source>
</evidence>
<dbReference type="GO" id="GO:0005460">
    <property type="term" value="F:UDP-glucose transmembrane transporter activity"/>
    <property type="evidence" value="ECO:0007669"/>
    <property type="project" value="TreeGrafter"/>
</dbReference>
<dbReference type="SUPFAM" id="SSF103481">
    <property type="entry name" value="Multidrug resistance efflux transporter EmrE"/>
    <property type="match status" value="1"/>
</dbReference>
<evidence type="ECO:0000256" key="6">
    <source>
        <dbReference type="ARBA" id="ARBA00022824"/>
    </source>
</evidence>
<dbReference type="EMBL" id="MTSL01000219">
    <property type="protein sequence ID" value="PJF16520.1"/>
    <property type="molecule type" value="Genomic_DNA"/>
</dbReference>
<evidence type="ECO:0000256" key="4">
    <source>
        <dbReference type="ARBA" id="ARBA00022597"/>
    </source>
</evidence>
<feature type="transmembrane region" description="Helical" evidence="10">
    <location>
        <begin position="265"/>
        <end position="285"/>
    </location>
</feature>
<dbReference type="InterPro" id="IPR037185">
    <property type="entry name" value="EmrE-like"/>
</dbReference>
<proteinExistence type="inferred from homology"/>
<keyword evidence="12" id="KW-1185">Reference proteome</keyword>
<dbReference type="AlphaFoldDB" id="A0A2H9TG07"/>
<dbReference type="Pfam" id="PF08449">
    <property type="entry name" value="UAA"/>
    <property type="match status" value="1"/>
</dbReference>
<sequence length="323" mass="36935">MVGQLLFCAAGIYLFFLTWGVLQERISTLDYVSVIDGSHGRFRFFLVLNLIQSIACVFVAYSVLRLQRRTLGPCSPSVLKQYARVALTGCLGSPFGYEALRHINYPTMILGKSCKLIPVMLMNFVVYRRKFEWYKYVSVAMITAGVSGFMLFEKEGGRGGANSLYGLLLLLINLMVDGATNSWQDKMFIDHRLYGPQMMFFMHLFSSIFLFLYLLLNPWNHEFSAALAFARNYPTVRGDVALFGLCGALGQVFVFYTLEHFGSLSLVTITVTRKLFTILLSLLWFQHRMRLSQWLCVGVVFLALVLESFYKRLVRDHQKTLKT</sequence>
<feature type="transmembrane region" description="Helical" evidence="10">
    <location>
        <begin position="200"/>
        <end position="220"/>
    </location>
</feature>
<gene>
    <name evidence="11" type="ORF">PSACC_03714</name>
</gene>
<evidence type="ECO:0000313" key="12">
    <source>
        <dbReference type="Proteomes" id="UP000240830"/>
    </source>
</evidence>
<keyword evidence="4" id="KW-0762">Sugar transport</keyword>
<name>A0A2H9TG07_9FUNG</name>
<evidence type="ECO:0000256" key="7">
    <source>
        <dbReference type="ARBA" id="ARBA00022989"/>
    </source>
</evidence>
<feature type="transmembrane region" description="Helical" evidence="10">
    <location>
        <begin position="44"/>
        <end position="64"/>
    </location>
</feature>
<dbReference type="OrthoDB" id="1601at2759"/>
<comment type="subcellular location">
    <subcellularLocation>
        <location evidence="1">Endoplasmic reticulum membrane</location>
        <topology evidence="1">Multi-pass membrane protein</topology>
    </subcellularLocation>
</comment>
<dbReference type="PANTHER" id="PTHR10778">
    <property type="entry name" value="SOLUTE CARRIER FAMILY 35 MEMBER B"/>
    <property type="match status" value="1"/>
</dbReference>
<keyword evidence="3" id="KW-0813">Transport</keyword>
<evidence type="ECO:0000256" key="9">
    <source>
        <dbReference type="ARBA" id="ARBA00041103"/>
    </source>
</evidence>
<accession>A0A2H9TG07</accession>
<dbReference type="InterPro" id="IPR013657">
    <property type="entry name" value="SCL35B1-4/HUT1"/>
</dbReference>